<keyword evidence="1" id="KW-0812">Transmembrane</keyword>
<sequence>MNSTENANDPRHYMVLTAAVAVGFAGIFLRFAGEAPYWSWISNVLLVIGVIVALKGVFAILK</sequence>
<organism evidence="2 3">
    <name type="scientific">Mucilaginibacter agri</name>
    <dbReference type="NCBI Taxonomy" id="2695265"/>
    <lineage>
        <taxon>Bacteria</taxon>
        <taxon>Pseudomonadati</taxon>
        <taxon>Bacteroidota</taxon>
        <taxon>Sphingobacteriia</taxon>
        <taxon>Sphingobacteriales</taxon>
        <taxon>Sphingobacteriaceae</taxon>
        <taxon>Mucilaginibacter</taxon>
    </lineage>
</organism>
<dbReference type="AlphaFoldDB" id="A0A965ZI74"/>
<evidence type="ECO:0000313" key="3">
    <source>
        <dbReference type="Proteomes" id="UP000638732"/>
    </source>
</evidence>
<comment type="caution">
    <text evidence="2">The sequence shown here is derived from an EMBL/GenBank/DDBJ whole genome shotgun (WGS) entry which is preliminary data.</text>
</comment>
<keyword evidence="1" id="KW-1133">Transmembrane helix</keyword>
<evidence type="ECO:0000313" key="2">
    <source>
        <dbReference type="EMBL" id="NCD71554.1"/>
    </source>
</evidence>
<keyword evidence="1" id="KW-0472">Membrane</keyword>
<gene>
    <name evidence="2" type="ORF">GSY63_19470</name>
</gene>
<dbReference type="Proteomes" id="UP000638732">
    <property type="component" value="Unassembled WGS sequence"/>
</dbReference>
<keyword evidence="3" id="KW-1185">Reference proteome</keyword>
<evidence type="ECO:0000256" key="1">
    <source>
        <dbReference type="SAM" id="Phobius"/>
    </source>
</evidence>
<dbReference type="EMBL" id="WWEO01000044">
    <property type="protein sequence ID" value="NCD71554.1"/>
    <property type="molecule type" value="Genomic_DNA"/>
</dbReference>
<dbReference type="RefSeq" id="WP_166587501.1">
    <property type="nucleotide sequence ID" value="NZ_WWEO01000044.1"/>
</dbReference>
<feature type="transmembrane region" description="Helical" evidence="1">
    <location>
        <begin position="37"/>
        <end position="61"/>
    </location>
</feature>
<accession>A0A965ZI74</accession>
<protein>
    <submittedName>
        <fullName evidence="2">Uncharacterized protein</fullName>
    </submittedName>
</protein>
<reference evidence="2" key="1">
    <citation type="submission" date="2020-01" db="EMBL/GenBank/DDBJ databases">
        <authorList>
            <person name="Seo Y.L."/>
        </authorList>
    </citation>
    <scope>NUCLEOTIDE SEQUENCE</scope>
    <source>
        <strain evidence="2">R11</strain>
    </source>
</reference>
<name>A0A965ZI74_9SPHI</name>
<proteinExistence type="predicted"/>
<feature type="transmembrane region" description="Helical" evidence="1">
    <location>
        <begin position="12"/>
        <end position="31"/>
    </location>
</feature>
<reference evidence="2" key="2">
    <citation type="submission" date="2020-10" db="EMBL/GenBank/DDBJ databases">
        <title>Mucilaginibacter sp. nov., isolated from soil.</title>
        <authorList>
            <person name="Jeon C.O."/>
        </authorList>
    </citation>
    <scope>NUCLEOTIDE SEQUENCE</scope>
    <source>
        <strain evidence="2">R11</strain>
    </source>
</reference>